<keyword evidence="3 9" id="KW-0813">Transport</keyword>
<evidence type="ECO:0000313" key="11">
    <source>
        <dbReference type="EMBL" id="SDJ77074.1"/>
    </source>
</evidence>
<feature type="domain" description="CBS" evidence="10">
    <location>
        <begin position="213"/>
        <end position="269"/>
    </location>
</feature>
<dbReference type="Gene3D" id="1.25.60.10">
    <property type="entry name" value="MgtE N-terminal domain-like"/>
    <property type="match status" value="1"/>
</dbReference>
<evidence type="ECO:0000256" key="7">
    <source>
        <dbReference type="ARBA" id="ARBA00023136"/>
    </source>
</evidence>
<dbReference type="RefSeq" id="WP_089677788.1">
    <property type="nucleotide sequence ID" value="NZ_FNFO01000001.1"/>
</dbReference>
<dbReference type="CDD" id="cd04606">
    <property type="entry name" value="CBS_pair_Mg_transporter"/>
    <property type="match status" value="1"/>
</dbReference>
<evidence type="ECO:0000256" key="8">
    <source>
        <dbReference type="PROSITE-ProRule" id="PRU00703"/>
    </source>
</evidence>
<dbReference type="PROSITE" id="PS51371">
    <property type="entry name" value="CBS"/>
    <property type="match status" value="2"/>
</dbReference>
<dbReference type="SUPFAM" id="SSF54631">
    <property type="entry name" value="CBS-domain pair"/>
    <property type="match status" value="1"/>
</dbReference>
<dbReference type="Proteomes" id="UP000198510">
    <property type="component" value="Unassembled WGS sequence"/>
</dbReference>
<dbReference type="SMART" id="SM00116">
    <property type="entry name" value="CBS"/>
    <property type="match status" value="2"/>
</dbReference>
<dbReference type="EMBL" id="FNFO01000001">
    <property type="protein sequence ID" value="SDJ77074.1"/>
    <property type="molecule type" value="Genomic_DNA"/>
</dbReference>
<proteinExistence type="inferred from homology"/>
<dbReference type="PANTHER" id="PTHR43773:SF1">
    <property type="entry name" value="MAGNESIUM TRANSPORTER MGTE"/>
    <property type="match status" value="1"/>
</dbReference>
<dbReference type="Pfam" id="PF03448">
    <property type="entry name" value="MgtE_N"/>
    <property type="match status" value="1"/>
</dbReference>
<dbReference type="InterPro" id="IPR006669">
    <property type="entry name" value="MgtE_transporter"/>
</dbReference>
<organism evidence="11 12">
    <name type="scientific">Catalinimonas alkaloidigena</name>
    <dbReference type="NCBI Taxonomy" id="1075417"/>
    <lineage>
        <taxon>Bacteria</taxon>
        <taxon>Pseudomonadati</taxon>
        <taxon>Bacteroidota</taxon>
        <taxon>Cytophagia</taxon>
        <taxon>Cytophagales</taxon>
        <taxon>Catalimonadaceae</taxon>
        <taxon>Catalinimonas</taxon>
    </lineage>
</organism>
<dbReference type="Gene3D" id="3.10.580.10">
    <property type="entry name" value="CBS-domain"/>
    <property type="match status" value="1"/>
</dbReference>
<dbReference type="SUPFAM" id="SSF158791">
    <property type="entry name" value="MgtE N-terminal domain-like"/>
    <property type="match status" value="1"/>
</dbReference>
<dbReference type="InterPro" id="IPR006668">
    <property type="entry name" value="Mg_transptr_MgtE_intracell_dom"/>
</dbReference>
<evidence type="ECO:0000256" key="2">
    <source>
        <dbReference type="ARBA" id="ARBA00009749"/>
    </source>
</evidence>
<dbReference type="Pfam" id="PF01769">
    <property type="entry name" value="MgtE"/>
    <property type="match status" value="1"/>
</dbReference>
<dbReference type="GO" id="GO:0046872">
    <property type="term" value="F:metal ion binding"/>
    <property type="evidence" value="ECO:0007669"/>
    <property type="project" value="UniProtKB-KW"/>
</dbReference>
<comment type="subcellular location">
    <subcellularLocation>
        <location evidence="9">Cell membrane</location>
        <topology evidence="9">Multi-pass membrane protein</topology>
    </subcellularLocation>
    <subcellularLocation>
        <location evidence="1">Membrane</location>
        <topology evidence="1">Multi-pass membrane protein</topology>
    </subcellularLocation>
</comment>
<keyword evidence="12" id="KW-1185">Reference proteome</keyword>
<keyword evidence="9" id="KW-0479">Metal-binding</keyword>
<keyword evidence="7 9" id="KW-0472">Membrane</keyword>
<sequence>MSEQPTESYTGFELSREFLEEIQTSIKSEDRERLQERLEPLHPADISQVLEELDADEAKYVLAQLDHETGAEIISNLETETRRRFLRNFSSEELAAYMYHIDSDDAADILNEQPIQVREEIIAHIDDPKVASDVLELLRYEEDRAGGLMAKELVKANVNWSIRQCIEEIRRQAEEVERLYSVYVVDDRDKLLGRVSLKRIVLANDRARVADIYEPDVIAIESYRDAEEVAEIMRRYDLEAIPVINVQGKLLGRITIDDVVDVITEQAEKDQQIMSGLTETPEDDDSVWSLSRARLPWLLIGMMGGLLGARFIGVFEDDLTVIPAMAFFIPLITATGGNVGIQSSTVVVQSLANRSALGDSFWGRMLKVLLVALVNALVISMVVFGFVFISESIKMAFVVAIALFSVVMLASLMGTLTPLALDHFGINPAVASGPFITTANDLLGLAVYFSVAHLLYQL</sequence>
<dbReference type="Pfam" id="PF00571">
    <property type="entry name" value="CBS"/>
    <property type="match status" value="2"/>
</dbReference>
<evidence type="ECO:0000259" key="10">
    <source>
        <dbReference type="PROSITE" id="PS51371"/>
    </source>
</evidence>
<dbReference type="OrthoDB" id="9790355at2"/>
<evidence type="ECO:0000313" key="12">
    <source>
        <dbReference type="Proteomes" id="UP000198510"/>
    </source>
</evidence>
<protein>
    <recommendedName>
        <fullName evidence="9">Magnesium transporter MgtE</fullName>
    </recommendedName>
</protein>
<keyword evidence="9" id="KW-1003">Cell membrane</keyword>
<comment type="subunit">
    <text evidence="9">Homodimer.</text>
</comment>
<dbReference type="STRING" id="1075417.SAMN05421823_10170"/>
<dbReference type="InterPro" id="IPR046342">
    <property type="entry name" value="CBS_dom_sf"/>
</dbReference>
<evidence type="ECO:0000256" key="4">
    <source>
        <dbReference type="ARBA" id="ARBA00022692"/>
    </source>
</evidence>
<accession>A0A1G8WFK0</accession>
<dbReference type="InterPro" id="IPR038076">
    <property type="entry name" value="MgtE_N_sf"/>
</dbReference>
<evidence type="ECO:0000256" key="1">
    <source>
        <dbReference type="ARBA" id="ARBA00004141"/>
    </source>
</evidence>
<dbReference type="GO" id="GO:0015095">
    <property type="term" value="F:magnesium ion transmembrane transporter activity"/>
    <property type="evidence" value="ECO:0007669"/>
    <property type="project" value="UniProtKB-UniRule"/>
</dbReference>
<evidence type="ECO:0000256" key="3">
    <source>
        <dbReference type="ARBA" id="ARBA00022448"/>
    </source>
</evidence>
<feature type="transmembrane region" description="Helical" evidence="9">
    <location>
        <begin position="396"/>
        <end position="421"/>
    </location>
</feature>
<dbReference type="GO" id="GO:0005886">
    <property type="term" value="C:plasma membrane"/>
    <property type="evidence" value="ECO:0007669"/>
    <property type="project" value="UniProtKB-SubCell"/>
</dbReference>
<dbReference type="NCBIfam" id="TIGR00400">
    <property type="entry name" value="mgtE"/>
    <property type="match status" value="1"/>
</dbReference>
<dbReference type="PANTHER" id="PTHR43773">
    <property type="entry name" value="MAGNESIUM TRANSPORTER MGTE"/>
    <property type="match status" value="1"/>
</dbReference>
<feature type="transmembrane region" description="Helical" evidence="9">
    <location>
        <begin position="433"/>
        <end position="456"/>
    </location>
</feature>
<dbReference type="SUPFAM" id="SSF161093">
    <property type="entry name" value="MgtE membrane domain-like"/>
    <property type="match status" value="1"/>
</dbReference>
<feature type="transmembrane region" description="Helical" evidence="9">
    <location>
        <begin position="327"/>
        <end position="348"/>
    </location>
</feature>
<comment type="similarity">
    <text evidence="2 9">Belongs to the SLC41A transporter family.</text>
</comment>
<evidence type="ECO:0000256" key="5">
    <source>
        <dbReference type="ARBA" id="ARBA00022842"/>
    </source>
</evidence>
<comment type="function">
    <text evidence="9">Acts as a magnesium transporter.</text>
</comment>
<feature type="transmembrane region" description="Helical" evidence="9">
    <location>
        <begin position="295"/>
        <end position="315"/>
    </location>
</feature>
<gene>
    <name evidence="11" type="ORF">SAMN05421823_10170</name>
</gene>
<feature type="transmembrane region" description="Helical" evidence="9">
    <location>
        <begin position="368"/>
        <end position="389"/>
    </location>
</feature>
<feature type="domain" description="CBS" evidence="10">
    <location>
        <begin position="149"/>
        <end position="212"/>
    </location>
</feature>
<name>A0A1G8WFK0_9BACT</name>
<keyword evidence="4 9" id="KW-0812">Transmembrane</keyword>
<dbReference type="InterPro" id="IPR006667">
    <property type="entry name" value="SLC41_membr_dom"/>
</dbReference>
<dbReference type="Gene3D" id="1.10.357.20">
    <property type="entry name" value="SLC41 divalent cation transporters, integral membrane domain"/>
    <property type="match status" value="1"/>
</dbReference>
<reference evidence="11 12" key="1">
    <citation type="submission" date="2016-10" db="EMBL/GenBank/DDBJ databases">
        <authorList>
            <person name="de Groot N.N."/>
        </authorList>
    </citation>
    <scope>NUCLEOTIDE SEQUENCE [LARGE SCALE GENOMIC DNA]</scope>
    <source>
        <strain evidence="11 12">DSM 25186</strain>
    </source>
</reference>
<keyword evidence="6 9" id="KW-1133">Transmembrane helix</keyword>
<dbReference type="SMART" id="SM00924">
    <property type="entry name" value="MgtE_N"/>
    <property type="match status" value="1"/>
</dbReference>
<keyword evidence="8" id="KW-0129">CBS domain</keyword>
<dbReference type="AlphaFoldDB" id="A0A1G8WFK0"/>
<keyword evidence="5 9" id="KW-0460">Magnesium</keyword>
<dbReference type="InterPro" id="IPR000644">
    <property type="entry name" value="CBS_dom"/>
</dbReference>
<evidence type="ECO:0000256" key="6">
    <source>
        <dbReference type="ARBA" id="ARBA00022989"/>
    </source>
</evidence>
<evidence type="ECO:0000256" key="9">
    <source>
        <dbReference type="RuleBase" id="RU362011"/>
    </source>
</evidence>
<dbReference type="InterPro" id="IPR036739">
    <property type="entry name" value="SLC41_membr_dom_sf"/>
</dbReference>